<evidence type="ECO:0000313" key="1">
    <source>
        <dbReference type="EMBL" id="EHG17657.1"/>
    </source>
</evidence>
<dbReference type="HOGENOM" id="CLU_3274495_0_0_10"/>
<keyword evidence="2" id="KW-1185">Reference proteome</keyword>
<evidence type="ECO:0000313" key="2">
    <source>
        <dbReference type="Proteomes" id="UP000004597"/>
    </source>
</evidence>
<organism evidence="1 2">
    <name type="scientific">Prevotella histicola F0411</name>
    <dbReference type="NCBI Taxonomy" id="857291"/>
    <lineage>
        <taxon>Bacteria</taxon>
        <taxon>Pseudomonadati</taxon>
        <taxon>Bacteroidota</taxon>
        <taxon>Bacteroidia</taxon>
        <taxon>Bacteroidales</taxon>
        <taxon>Prevotellaceae</taxon>
        <taxon>Prevotella</taxon>
    </lineage>
</organism>
<gene>
    <name evidence="1" type="ORF">HMPREF9138_00110</name>
</gene>
<dbReference type="EMBL" id="AFXP01000001">
    <property type="protein sequence ID" value="EHG17657.1"/>
    <property type="molecule type" value="Genomic_DNA"/>
</dbReference>
<sequence length="41" mass="4829">MNCTNKIATDNHIDTAHIILYKSIERKTYFFFFMSSTNLPT</sequence>
<accession>G6ADD3</accession>
<protein>
    <submittedName>
        <fullName evidence="1">Uncharacterized protein</fullName>
    </submittedName>
</protein>
<dbReference type="Proteomes" id="UP000004597">
    <property type="component" value="Unassembled WGS sequence"/>
</dbReference>
<dbReference type="AlphaFoldDB" id="G6ADD3"/>
<name>G6ADD3_9BACT</name>
<proteinExistence type="predicted"/>
<comment type="caution">
    <text evidence="1">The sequence shown here is derived from an EMBL/GenBank/DDBJ whole genome shotgun (WGS) entry which is preliminary data.</text>
</comment>
<reference evidence="1 2" key="1">
    <citation type="submission" date="2011-10" db="EMBL/GenBank/DDBJ databases">
        <title>The Genome Sequence of Prevotella histicola F0411.</title>
        <authorList>
            <consortium name="The Broad Institute Genome Sequencing Platform"/>
            <person name="Earl A."/>
            <person name="Ward D."/>
            <person name="Feldgarden M."/>
            <person name="Gevers D."/>
            <person name="Izard J."/>
            <person name="Ganesan A."/>
            <person name="Blanton J.M."/>
            <person name="Baranova O.V."/>
            <person name="Tanner A.C."/>
            <person name="Mathney J.M.J."/>
            <person name="Dewhirst F.E."/>
            <person name="Young S.K."/>
            <person name="Zeng Q."/>
            <person name="Gargeya S."/>
            <person name="Fitzgerald M."/>
            <person name="Haas B."/>
            <person name="Abouelleil A."/>
            <person name="Alvarado L."/>
            <person name="Arachchi H.M."/>
            <person name="Berlin A."/>
            <person name="Brown A."/>
            <person name="Chapman S.B."/>
            <person name="Chen Z."/>
            <person name="Dunbar C."/>
            <person name="Freedman E."/>
            <person name="Gearin G."/>
            <person name="Gellesch M."/>
            <person name="Goldberg J."/>
            <person name="Griggs A."/>
            <person name="Gujja S."/>
            <person name="Heiman D."/>
            <person name="Howarth C."/>
            <person name="Larson L."/>
            <person name="Lui A."/>
            <person name="MacDonald P.J.P."/>
            <person name="Montmayeur A."/>
            <person name="Murphy C."/>
            <person name="Neiman D."/>
            <person name="Pearson M."/>
            <person name="Priest M."/>
            <person name="Roberts A."/>
            <person name="Saif S."/>
            <person name="Shea T."/>
            <person name="Shenoy N."/>
            <person name="Sisk P."/>
            <person name="Stolte C."/>
            <person name="Sykes S."/>
            <person name="Wortman J."/>
            <person name="Nusbaum C."/>
            <person name="Birren B."/>
        </authorList>
    </citation>
    <scope>NUCLEOTIDE SEQUENCE [LARGE SCALE GENOMIC DNA]</scope>
    <source>
        <strain evidence="1 2">F0411</strain>
    </source>
</reference>